<protein>
    <recommendedName>
        <fullName evidence="3">Lipoprotein</fullName>
    </recommendedName>
</protein>
<accession>A0AAW5JEI5</accession>
<dbReference type="AlphaFoldDB" id="A0AAW5JEI5"/>
<dbReference type="EMBL" id="JANAKN010000126">
    <property type="protein sequence ID" value="MCQ3024115.1"/>
    <property type="molecule type" value="Genomic_DNA"/>
</dbReference>
<sequence>MMSKRILIGLVLVALGACQTSPPIKVPGRERQFLKDSARINAFVDRHPWSAEEVSGDIGDAVAKIEYLEHMGPGYLQQRDDEYTKQMHVDQQKRTAVQNSEQKRVAQYEQRVARSVHKRPMGSFGEAYYRLYAANQFTGRSMKAPIMQSGMLDGIFNLDLAFRVRRCNENACFAVSETGIGKNSERITVSFIRPVPLLAGDVVRPSYIEILGEDAQGILVAKVLAPTLNYVR</sequence>
<dbReference type="RefSeq" id="WP_255884953.1">
    <property type="nucleotide sequence ID" value="NZ_JANAKN010000126.1"/>
</dbReference>
<evidence type="ECO:0008006" key="3">
    <source>
        <dbReference type="Google" id="ProtNLM"/>
    </source>
</evidence>
<evidence type="ECO:0000313" key="2">
    <source>
        <dbReference type="Proteomes" id="UP001206018"/>
    </source>
</evidence>
<dbReference type="Proteomes" id="UP001206018">
    <property type="component" value="Unassembled WGS sequence"/>
</dbReference>
<evidence type="ECO:0000313" key="1">
    <source>
        <dbReference type="EMBL" id="MCQ3024115.1"/>
    </source>
</evidence>
<dbReference type="PROSITE" id="PS51257">
    <property type="entry name" value="PROKAR_LIPOPROTEIN"/>
    <property type="match status" value="1"/>
</dbReference>
<comment type="caution">
    <text evidence="1">The sequence shown here is derived from an EMBL/GenBank/DDBJ whole genome shotgun (WGS) entry which is preliminary data.</text>
</comment>
<proteinExistence type="predicted"/>
<organism evidence="1 2">
    <name type="scientific">Pseudomonas savastanoi</name>
    <name type="common">Pseudomonas syringae pv. savastanoi</name>
    <dbReference type="NCBI Taxonomy" id="29438"/>
    <lineage>
        <taxon>Bacteria</taxon>
        <taxon>Pseudomonadati</taxon>
        <taxon>Pseudomonadota</taxon>
        <taxon>Gammaproteobacteria</taxon>
        <taxon>Pseudomonadales</taxon>
        <taxon>Pseudomonadaceae</taxon>
        <taxon>Pseudomonas</taxon>
    </lineage>
</organism>
<gene>
    <name evidence="1" type="ORF">NLO85_27130</name>
</gene>
<name>A0AAW5JEI5_PSESS</name>
<reference evidence="1" key="1">
    <citation type="submission" date="2022-07" db="EMBL/GenBank/DDBJ databases">
        <title>The diversity of lipopeptides in the P. syringae complex parallels phylogeny and sheds light on structural diversification during evolutionary history.</title>
        <authorList>
            <person name="Bricout A."/>
            <person name="Morris C.E."/>
            <person name="Chandeysson C."/>
            <person name="Duban M."/>
            <person name="Boistel C."/>
            <person name="Chataigne G."/>
            <person name="Lecouturier D."/>
            <person name="Jacques P."/>
            <person name="Leclere V."/>
            <person name="Rochex A."/>
        </authorList>
    </citation>
    <scope>NUCLEOTIDE SEQUENCE</scope>
    <source>
        <strain evidence="1">LYR0002</strain>
    </source>
</reference>